<dbReference type="PIRSF" id="PIRSF022603">
    <property type="entry name" value="UCP022603"/>
    <property type="match status" value="1"/>
</dbReference>
<protein>
    <submittedName>
        <fullName evidence="2">LADA_0H06766g1_1</fullName>
    </submittedName>
</protein>
<dbReference type="EMBL" id="LT598461">
    <property type="protein sequence ID" value="SCU97531.1"/>
    <property type="molecule type" value="Genomic_DNA"/>
</dbReference>
<organism evidence="2 3">
    <name type="scientific">Lachancea dasiensis</name>
    <dbReference type="NCBI Taxonomy" id="1072105"/>
    <lineage>
        <taxon>Eukaryota</taxon>
        <taxon>Fungi</taxon>
        <taxon>Dikarya</taxon>
        <taxon>Ascomycota</taxon>
        <taxon>Saccharomycotina</taxon>
        <taxon>Saccharomycetes</taxon>
        <taxon>Saccharomycetales</taxon>
        <taxon>Saccharomycetaceae</taxon>
        <taxon>Lachancea</taxon>
    </lineage>
</organism>
<dbReference type="InterPro" id="IPR019171">
    <property type="entry name" value="MIX23"/>
</dbReference>
<proteinExistence type="inferred from homology"/>
<evidence type="ECO:0000256" key="1">
    <source>
        <dbReference type="ARBA" id="ARBA00024204"/>
    </source>
</evidence>
<dbReference type="AlphaFoldDB" id="A0A1G4K1R2"/>
<sequence length="198" mass="23019">MGHEITLQVPARVADPNLNFKGQDHAAMQTLTLNRGKCLKRELVDSFFRVSRHNSDDVIQQKLNDTNGPKNDQSKTTRCRQFVEQELYRGWDLRLKALNFCEQEAADLKQELDGKMEAEIRTEKSPVLTARMDPYAAAEDLELRQARYEQWRQLTKWISNQRAVEDILQKNAAKVLTRACDPDTAYIDDFKKFRASMR</sequence>
<accession>A0A1G4K1R2</accession>
<name>A0A1G4K1R2_9SACH</name>
<dbReference type="GO" id="GO:0005758">
    <property type="term" value="C:mitochondrial intermembrane space"/>
    <property type="evidence" value="ECO:0007669"/>
    <property type="project" value="EnsemblFungi"/>
</dbReference>
<comment type="similarity">
    <text evidence="1">Belongs to the MIX23 family.</text>
</comment>
<dbReference type="OrthoDB" id="5593818at2759"/>
<gene>
    <name evidence="2" type="ORF">LADA_0H06766G</name>
</gene>
<evidence type="ECO:0000313" key="2">
    <source>
        <dbReference type="EMBL" id="SCU97531.1"/>
    </source>
</evidence>
<dbReference type="GO" id="GO:1903955">
    <property type="term" value="P:positive regulation of protein targeting to mitochondrion"/>
    <property type="evidence" value="ECO:0007669"/>
    <property type="project" value="EnsemblFungi"/>
</dbReference>
<dbReference type="PANTHER" id="PTHR31905:SF2">
    <property type="entry name" value="PROTEIN MIX23"/>
    <property type="match status" value="1"/>
</dbReference>
<keyword evidence="3" id="KW-1185">Reference proteome</keyword>
<reference evidence="2 3" key="1">
    <citation type="submission" date="2016-03" db="EMBL/GenBank/DDBJ databases">
        <authorList>
            <person name="Devillers H."/>
        </authorList>
    </citation>
    <scope>NUCLEOTIDE SEQUENCE [LARGE SCALE GENOMIC DNA]</scope>
    <source>
        <strain evidence="2">CBS 10888</strain>
    </source>
</reference>
<evidence type="ECO:0000313" key="3">
    <source>
        <dbReference type="Proteomes" id="UP000190274"/>
    </source>
</evidence>
<dbReference type="Proteomes" id="UP000190274">
    <property type="component" value="Chromosome H"/>
</dbReference>
<dbReference type="InterPro" id="IPR016805">
    <property type="entry name" value="MIX23_fungal"/>
</dbReference>
<dbReference type="Pfam" id="PF09774">
    <property type="entry name" value="MIX23"/>
    <property type="match status" value="1"/>
</dbReference>
<dbReference type="PANTHER" id="PTHR31905">
    <property type="entry name" value="COILED-COIL DOMAIN-CONTAINING PROTEIN 58"/>
    <property type="match status" value="1"/>
</dbReference>